<dbReference type="GeneID" id="42004313"/>
<organism evidence="12 13">
    <name type="scientific">Synchytrium microbalum</name>
    <dbReference type="NCBI Taxonomy" id="1806994"/>
    <lineage>
        <taxon>Eukaryota</taxon>
        <taxon>Fungi</taxon>
        <taxon>Fungi incertae sedis</taxon>
        <taxon>Chytridiomycota</taxon>
        <taxon>Chytridiomycota incertae sedis</taxon>
        <taxon>Chytridiomycetes</taxon>
        <taxon>Synchytriales</taxon>
        <taxon>Synchytriaceae</taxon>
        <taxon>Synchytrium</taxon>
    </lineage>
</organism>
<feature type="transmembrane region" description="Helical" evidence="10">
    <location>
        <begin position="327"/>
        <end position="349"/>
    </location>
</feature>
<dbReference type="InterPro" id="IPR028055">
    <property type="entry name" value="YidC/Oxa/ALB_C"/>
</dbReference>
<evidence type="ECO:0000256" key="2">
    <source>
        <dbReference type="ARBA" id="ARBA00009877"/>
    </source>
</evidence>
<feature type="domain" description="Membrane insertase YidC/Oxa/ALB C-terminal" evidence="11">
    <location>
        <begin position="165"/>
        <end position="360"/>
    </location>
</feature>
<dbReference type="EMBL" id="QEAO01000015">
    <property type="protein sequence ID" value="TPX34236.1"/>
    <property type="molecule type" value="Genomic_DNA"/>
</dbReference>
<feature type="transmembrane region" description="Helical" evidence="10">
    <location>
        <begin position="165"/>
        <end position="186"/>
    </location>
</feature>
<dbReference type="PANTHER" id="PTHR12428:SF66">
    <property type="entry name" value="MITOCHONDRIAL INNER MEMBRANE PROTEIN OXA1L"/>
    <property type="match status" value="1"/>
</dbReference>
<evidence type="ECO:0000256" key="4">
    <source>
        <dbReference type="ARBA" id="ARBA00022792"/>
    </source>
</evidence>
<keyword evidence="4" id="KW-0999">Mitochondrion inner membrane</keyword>
<name>A0A507C8B5_9FUNG</name>
<feature type="transmembrane region" description="Helical" evidence="10">
    <location>
        <begin position="249"/>
        <end position="267"/>
    </location>
</feature>
<evidence type="ECO:0000256" key="8">
    <source>
        <dbReference type="ARBA" id="ARBA00023136"/>
    </source>
</evidence>
<keyword evidence="5" id="KW-0809">Transit peptide</keyword>
<evidence type="ECO:0000256" key="3">
    <source>
        <dbReference type="ARBA" id="ARBA00022692"/>
    </source>
</evidence>
<comment type="similarity">
    <text evidence="2 9">Belongs to the OXA1/ALB3/YidC family.</text>
</comment>
<dbReference type="GO" id="GO:0005743">
    <property type="term" value="C:mitochondrial inner membrane"/>
    <property type="evidence" value="ECO:0007669"/>
    <property type="project" value="UniProtKB-SubCell"/>
</dbReference>
<evidence type="ECO:0000313" key="12">
    <source>
        <dbReference type="EMBL" id="TPX34236.1"/>
    </source>
</evidence>
<accession>A0A507C8B5</accession>
<evidence type="ECO:0000256" key="9">
    <source>
        <dbReference type="RuleBase" id="RU003945"/>
    </source>
</evidence>
<dbReference type="OrthoDB" id="2148490at2759"/>
<sequence>MATRRILASQVRRLVNSSHPKVCQKSTCRTLYTINPTQLNKIRHQFTNVHHHQIRHLSIGGWTIWGSSPKAPQAGIEKLVAETAAPIPEPAPIVESVAATPTPPPSSLIDETIVDFIPEAAKEEIGLAAVTKIGDLASIGLCHSTPIGLAEQFLEAIYVYSGVPWWGTIMIATLAVRFALFPLVVYQQRNAAKMNNIKPQLEELTARRNKATQDGDEMEKSKALQETANLFKANNVNPFGMMGPPLAQIPIFISFFFALRAMSELPVPGFDVGGILWFTDLTQCDPYYVLPVVATISMMGVLEISTMQAQGSQPAAQAATMKTVMRIMLILGGIFTANFPAGVFMYWIATNAFTWGSVLLLRQPKVRTYFQIPEMAQHPVKITSTGDVRRASKTEVYQMVEDARKRVAAGKIGDTKKFNPAR</sequence>
<evidence type="ECO:0000256" key="1">
    <source>
        <dbReference type="ARBA" id="ARBA00004448"/>
    </source>
</evidence>
<proteinExistence type="inferred from homology"/>
<protein>
    <recommendedName>
        <fullName evidence="11">Membrane insertase YidC/Oxa/ALB C-terminal domain-containing protein</fullName>
    </recommendedName>
</protein>
<dbReference type="InterPro" id="IPR001708">
    <property type="entry name" value="YidC/ALB3/OXA1/COX18"/>
</dbReference>
<keyword evidence="8 10" id="KW-0472">Membrane</keyword>
<dbReference type="NCBIfam" id="TIGR03592">
    <property type="entry name" value="yidC_oxa1_cterm"/>
    <property type="match status" value="1"/>
</dbReference>
<evidence type="ECO:0000256" key="5">
    <source>
        <dbReference type="ARBA" id="ARBA00022946"/>
    </source>
</evidence>
<dbReference type="GO" id="GO:0032977">
    <property type="term" value="F:membrane insertase activity"/>
    <property type="evidence" value="ECO:0007669"/>
    <property type="project" value="InterPro"/>
</dbReference>
<gene>
    <name evidence="12" type="ORF">SmJEL517_g03088</name>
</gene>
<reference evidence="12 13" key="1">
    <citation type="journal article" date="2019" name="Sci. Rep.">
        <title>Comparative genomics of chytrid fungi reveal insights into the obligate biotrophic and pathogenic lifestyle of Synchytrium endobioticum.</title>
        <authorList>
            <person name="van de Vossenberg B.T.L.H."/>
            <person name="Warris S."/>
            <person name="Nguyen H.D.T."/>
            <person name="van Gent-Pelzer M.P.E."/>
            <person name="Joly D.L."/>
            <person name="van de Geest H.C."/>
            <person name="Bonants P.J.M."/>
            <person name="Smith D.S."/>
            <person name="Levesque C.A."/>
            <person name="van der Lee T.A.J."/>
        </authorList>
    </citation>
    <scope>NUCLEOTIDE SEQUENCE [LARGE SCALE GENOMIC DNA]</scope>
    <source>
        <strain evidence="12 13">JEL517</strain>
    </source>
</reference>
<dbReference type="RefSeq" id="XP_031025033.1">
    <property type="nucleotide sequence ID" value="XM_031169016.1"/>
</dbReference>
<comment type="caution">
    <text evidence="12">The sequence shown here is derived from an EMBL/GenBank/DDBJ whole genome shotgun (WGS) entry which is preliminary data.</text>
</comment>
<evidence type="ECO:0000313" key="13">
    <source>
        <dbReference type="Proteomes" id="UP000319731"/>
    </source>
</evidence>
<evidence type="ECO:0000256" key="10">
    <source>
        <dbReference type="SAM" id="Phobius"/>
    </source>
</evidence>
<keyword evidence="6 10" id="KW-1133">Transmembrane helix</keyword>
<dbReference type="CDD" id="cd20069">
    <property type="entry name" value="5TM_Oxa1-like"/>
    <property type="match status" value="1"/>
</dbReference>
<dbReference type="Pfam" id="PF02096">
    <property type="entry name" value="60KD_IMP"/>
    <property type="match status" value="1"/>
</dbReference>
<dbReference type="PANTHER" id="PTHR12428">
    <property type="entry name" value="OXA1"/>
    <property type="match status" value="1"/>
</dbReference>
<keyword evidence="7" id="KW-0496">Mitochondrion</keyword>
<comment type="subcellular location">
    <subcellularLocation>
        <location evidence="9">Membrane</location>
        <topology evidence="9">Multi-pass membrane protein</topology>
    </subcellularLocation>
    <subcellularLocation>
        <location evidence="1">Mitochondrion inner membrane</location>
        <topology evidence="1">Multi-pass membrane protein</topology>
    </subcellularLocation>
</comment>
<evidence type="ECO:0000256" key="6">
    <source>
        <dbReference type="ARBA" id="ARBA00022989"/>
    </source>
</evidence>
<feature type="transmembrane region" description="Helical" evidence="10">
    <location>
        <begin position="287"/>
        <end position="306"/>
    </location>
</feature>
<dbReference type="AlphaFoldDB" id="A0A507C8B5"/>
<evidence type="ECO:0000259" key="11">
    <source>
        <dbReference type="Pfam" id="PF02096"/>
    </source>
</evidence>
<keyword evidence="3 9" id="KW-0812">Transmembrane</keyword>
<evidence type="ECO:0000256" key="7">
    <source>
        <dbReference type="ARBA" id="ARBA00023128"/>
    </source>
</evidence>
<dbReference type="GO" id="GO:0032979">
    <property type="term" value="P:protein insertion into mitochondrial inner membrane from matrix"/>
    <property type="evidence" value="ECO:0007669"/>
    <property type="project" value="TreeGrafter"/>
</dbReference>
<dbReference type="STRING" id="1806994.A0A507C8B5"/>
<dbReference type="Proteomes" id="UP000319731">
    <property type="component" value="Unassembled WGS sequence"/>
</dbReference>
<keyword evidence="13" id="KW-1185">Reference proteome</keyword>